<dbReference type="RefSeq" id="WP_234982644.1">
    <property type="nucleotide sequence ID" value="NZ_FQVW01000021.1"/>
</dbReference>
<dbReference type="AlphaFoldDB" id="A0A1M5I4Q1"/>
<dbReference type="PANTHER" id="PTHR36558">
    <property type="entry name" value="GLR1098 PROTEIN"/>
    <property type="match status" value="1"/>
</dbReference>
<reference evidence="2 3" key="1">
    <citation type="submission" date="2016-11" db="EMBL/GenBank/DDBJ databases">
        <authorList>
            <person name="Jaros S."/>
            <person name="Januszkiewicz K."/>
            <person name="Wedrychowicz H."/>
        </authorList>
    </citation>
    <scope>NUCLEOTIDE SEQUENCE [LARGE SCALE GENOMIC DNA]</scope>
    <source>
        <strain evidence="2 3">IBRC-M 10683</strain>
    </source>
</reference>
<evidence type="ECO:0000313" key="2">
    <source>
        <dbReference type="EMBL" id="SHG23278.1"/>
    </source>
</evidence>
<protein>
    <submittedName>
        <fullName evidence="2">Endonuclease, Uma2 family (Restriction endonuclease fold)</fullName>
    </submittedName>
</protein>
<gene>
    <name evidence="2" type="ORF">SAMN05216225_102155</name>
</gene>
<sequence length="157" mass="18265">MAPESFEHENVIANLIGEFRNALKGSHCFMFASNLQVILPFNNEKKGKDDVVVLPDFSIVCDQNKLRNNRCYGAPDLVAEVLSPSTGRNDRLLKKNYYEKTGVTEYLIVDYHNRYIEKYVLQNGFLKLEDIYSNENQSFFSTYFSYVHFSIEDIFSF</sequence>
<keyword evidence="2" id="KW-0540">Nuclease</keyword>
<dbReference type="CDD" id="cd06260">
    <property type="entry name" value="DUF820-like"/>
    <property type="match status" value="1"/>
</dbReference>
<feature type="domain" description="Putative restriction endonuclease" evidence="1">
    <location>
        <begin position="1"/>
        <end position="135"/>
    </location>
</feature>
<evidence type="ECO:0000313" key="3">
    <source>
        <dbReference type="Proteomes" id="UP000183988"/>
    </source>
</evidence>
<dbReference type="SUPFAM" id="SSF52980">
    <property type="entry name" value="Restriction endonuclease-like"/>
    <property type="match status" value="1"/>
</dbReference>
<keyword evidence="2" id="KW-0255">Endonuclease</keyword>
<proteinExistence type="predicted"/>
<keyword evidence="2" id="KW-0378">Hydrolase</keyword>
<dbReference type="InterPro" id="IPR011335">
    <property type="entry name" value="Restrct_endonuc-II-like"/>
</dbReference>
<dbReference type="Pfam" id="PF05685">
    <property type="entry name" value="Uma2"/>
    <property type="match status" value="1"/>
</dbReference>
<keyword evidence="3" id="KW-1185">Reference proteome</keyword>
<dbReference type="PANTHER" id="PTHR36558:SF1">
    <property type="entry name" value="RESTRICTION ENDONUCLEASE DOMAIN-CONTAINING PROTEIN-RELATED"/>
    <property type="match status" value="1"/>
</dbReference>
<name>A0A1M5I4Q1_9BACI</name>
<dbReference type="InterPro" id="IPR008538">
    <property type="entry name" value="Uma2"/>
</dbReference>
<organism evidence="2 3">
    <name type="scientific">Ornithinibacillus halophilus</name>
    <dbReference type="NCBI Taxonomy" id="930117"/>
    <lineage>
        <taxon>Bacteria</taxon>
        <taxon>Bacillati</taxon>
        <taxon>Bacillota</taxon>
        <taxon>Bacilli</taxon>
        <taxon>Bacillales</taxon>
        <taxon>Bacillaceae</taxon>
        <taxon>Ornithinibacillus</taxon>
    </lineage>
</organism>
<evidence type="ECO:0000259" key="1">
    <source>
        <dbReference type="Pfam" id="PF05685"/>
    </source>
</evidence>
<accession>A0A1M5I4Q1</accession>
<dbReference type="Gene3D" id="3.90.1570.10">
    <property type="entry name" value="tt1808, chain A"/>
    <property type="match status" value="1"/>
</dbReference>
<dbReference type="Proteomes" id="UP000183988">
    <property type="component" value="Unassembled WGS sequence"/>
</dbReference>
<dbReference type="GO" id="GO:0004519">
    <property type="term" value="F:endonuclease activity"/>
    <property type="evidence" value="ECO:0007669"/>
    <property type="project" value="UniProtKB-KW"/>
</dbReference>
<dbReference type="InterPro" id="IPR012296">
    <property type="entry name" value="Nuclease_put_TT1808"/>
</dbReference>
<dbReference type="EMBL" id="FQVW01000021">
    <property type="protein sequence ID" value="SHG23278.1"/>
    <property type="molecule type" value="Genomic_DNA"/>
</dbReference>